<dbReference type="GO" id="GO:0019262">
    <property type="term" value="P:N-acetylneuraminate catabolic process"/>
    <property type="evidence" value="ECO:0007669"/>
    <property type="project" value="TreeGrafter"/>
</dbReference>
<dbReference type="AlphaFoldDB" id="X0YAZ0"/>
<dbReference type="GO" id="GO:0004342">
    <property type="term" value="F:glucosamine-6-phosphate deaminase activity"/>
    <property type="evidence" value="ECO:0007669"/>
    <property type="project" value="InterPro"/>
</dbReference>
<name>X0YAZ0_9ZZZZ</name>
<dbReference type="GO" id="GO:0042802">
    <property type="term" value="F:identical protein binding"/>
    <property type="evidence" value="ECO:0007669"/>
    <property type="project" value="TreeGrafter"/>
</dbReference>
<evidence type="ECO:0000256" key="1">
    <source>
        <dbReference type="ARBA" id="ARBA00022801"/>
    </source>
</evidence>
<feature type="domain" description="Glucosamine/galactosamine-6-phosphate isomerase" evidence="2">
    <location>
        <begin position="10"/>
        <end position="104"/>
    </location>
</feature>
<dbReference type="GO" id="GO:0006046">
    <property type="term" value="P:N-acetylglucosamine catabolic process"/>
    <property type="evidence" value="ECO:0007669"/>
    <property type="project" value="TreeGrafter"/>
</dbReference>
<dbReference type="GO" id="GO:0006043">
    <property type="term" value="P:glucosamine catabolic process"/>
    <property type="evidence" value="ECO:0007669"/>
    <property type="project" value="TreeGrafter"/>
</dbReference>
<reference evidence="3" key="1">
    <citation type="journal article" date="2014" name="Front. Microbiol.">
        <title>High frequency of phylogenetically diverse reductive dehalogenase-homologous genes in deep subseafloor sedimentary metagenomes.</title>
        <authorList>
            <person name="Kawai M."/>
            <person name="Futagami T."/>
            <person name="Toyoda A."/>
            <person name="Takaki Y."/>
            <person name="Nishi S."/>
            <person name="Hori S."/>
            <person name="Arai W."/>
            <person name="Tsubouchi T."/>
            <person name="Morono Y."/>
            <person name="Uchiyama I."/>
            <person name="Ito T."/>
            <person name="Fujiyama A."/>
            <person name="Inagaki F."/>
            <person name="Takami H."/>
        </authorList>
    </citation>
    <scope>NUCLEOTIDE SEQUENCE</scope>
    <source>
        <strain evidence="3">Expedition CK06-06</strain>
    </source>
</reference>
<comment type="caution">
    <text evidence="3">The sequence shown here is derived from an EMBL/GenBank/DDBJ whole genome shotgun (WGS) entry which is preliminary data.</text>
</comment>
<feature type="non-terminal residue" evidence="3">
    <location>
        <position position="114"/>
    </location>
</feature>
<organism evidence="3">
    <name type="scientific">marine sediment metagenome</name>
    <dbReference type="NCBI Taxonomy" id="412755"/>
    <lineage>
        <taxon>unclassified sequences</taxon>
        <taxon>metagenomes</taxon>
        <taxon>ecological metagenomes</taxon>
    </lineage>
</organism>
<dbReference type="PANTHER" id="PTHR11280">
    <property type="entry name" value="GLUCOSAMINE-6-PHOSPHATE ISOMERASE"/>
    <property type="match status" value="1"/>
</dbReference>
<dbReference type="EMBL" id="BARS01052354">
    <property type="protein sequence ID" value="GAG52974.1"/>
    <property type="molecule type" value="Genomic_DNA"/>
</dbReference>
<dbReference type="InterPro" id="IPR006148">
    <property type="entry name" value="Glc/Gal-6P_isomerase"/>
</dbReference>
<proteinExistence type="predicted"/>
<dbReference type="SUPFAM" id="SSF100950">
    <property type="entry name" value="NagB/RpiA/CoA transferase-like"/>
    <property type="match status" value="1"/>
</dbReference>
<protein>
    <recommendedName>
        <fullName evidence="2">Glucosamine/galactosamine-6-phosphate isomerase domain-containing protein</fullName>
    </recommendedName>
</protein>
<dbReference type="PANTHER" id="PTHR11280:SF5">
    <property type="entry name" value="GLUCOSAMINE-6-PHOSPHATE ISOMERASE"/>
    <property type="match status" value="1"/>
</dbReference>
<keyword evidence="1" id="KW-0378">Hydrolase</keyword>
<dbReference type="InterPro" id="IPR037171">
    <property type="entry name" value="NagB/RpiA_transferase-like"/>
</dbReference>
<dbReference type="GO" id="GO:0005737">
    <property type="term" value="C:cytoplasm"/>
    <property type="evidence" value="ECO:0007669"/>
    <property type="project" value="TreeGrafter"/>
</dbReference>
<dbReference type="InterPro" id="IPR004547">
    <property type="entry name" value="Glucosamine6P_isomerase"/>
</dbReference>
<evidence type="ECO:0000313" key="3">
    <source>
        <dbReference type="EMBL" id="GAG52974.1"/>
    </source>
</evidence>
<dbReference type="Pfam" id="PF01182">
    <property type="entry name" value="Glucosamine_iso"/>
    <property type="match status" value="1"/>
</dbReference>
<evidence type="ECO:0000259" key="2">
    <source>
        <dbReference type="Pfam" id="PF01182"/>
    </source>
</evidence>
<dbReference type="GO" id="GO:0005975">
    <property type="term" value="P:carbohydrate metabolic process"/>
    <property type="evidence" value="ECO:0007669"/>
    <property type="project" value="InterPro"/>
</dbReference>
<gene>
    <name evidence="3" type="ORF">S01H1_77846</name>
</gene>
<dbReference type="Gene3D" id="3.40.50.1360">
    <property type="match status" value="1"/>
</dbReference>
<accession>X0YAZ0</accession>
<sequence length="114" mass="13305">MRVIIVKNYQEMSRRAAKVVANRMERKPDLVLGLATGSTPVGMYSELIRMHKEEGLDFSKVRSFNLDEYCGLSSDHPQSYHYFMYNKLFNHINIRPENIYIPRGDAKKADIFCE</sequence>